<proteinExistence type="predicted"/>
<sequence>MEKPSIVIVQDAFQTPRVYAALATGLTEVGYETVIPLLPICSNINAEDYPTRTLDDDSLVVTQEIESLVEGHGKLVVVVMHSYGGVAGSSAVPESLSFRKRREKAQKGGVLHLYYICGLILNEGESGQDTLTFLDEDDRFRNAAKLLYGDLDYSEAALWESRIIPQSTAVLWTRVTRAAYKYIPST</sequence>
<evidence type="ECO:0000313" key="1">
    <source>
        <dbReference type="EMBL" id="KAK1142974.1"/>
    </source>
</evidence>
<protein>
    <submittedName>
        <fullName evidence="1">Uncharacterized protein</fullName>
    </submittedName>
</protein>
<gene>
    <name evidence="1" type="ORF">N8T08_007215</name>
</gene>
<accession>A0ACC3AYA2</accession>
<comment type="caution">
    <text evidence="1">The sequence shown here is derived from an EMBL/GenBank/DDBJ whole genome shotgun (WGS) entry which is preliminary data.</text>
</comment>
<evidence type="ECO:0000313" key="2">
    <source>
        <dbReference type="Proteomes" id="UP001177260"/>
    </source>
</evidence>
<organism evidence="1 2">
    <name type="scientific">Aspergillus melleus</name>
    <dbReference type="NCBI Taxonomy" id="138277"/>
    <lineage>
        <taxon>Eukaryota</taxon>
        <taxon>Fungi</taxon>
        <taxon>Dikarya</taxon>
        <taxon>Ascomycota</taxon>
        <taxon>Pezizomycotina</taxon>
        <taxon>Eurotiomycetes</taxon>
        <taxon>Eurotiomycetidae</taxon>
        <taxon>Eurotiales</taxon>
        <taxon>Aspergillaceae</taxon>
        <taxon>Aspergillus</taxon>
        <taxon>Aspergillus subgen. Circumdati</taxon>
    </lineage>
</organism>
<name>A0ACC3AYA2_9EURO</name>
<dbReference type="Proteomes" id="UP001177260">
    <property type="component" value="Unassembled WGS sequence"/>
</dbReference>
<reference evidence="1 2" key="1">
    <citation type="journal article" date="2023" name="ACS Omega">
        <title>Identification of the Neoaspergillic Acid Biosynthesis Gene Cluster by Establishing an In Vitro CRISPR-Ribonucleoprotein Genetic System in Aspergillus melleus.</title>
        <authorList>
            <person name="Yuan B."/>
            <person name="Grau M.F."/>
            <person name="Murata R.M."/>
            <person name="Torok T."/>
            <person name="Venkateswaran K."/>
            <person name="Stajich J.E."/>
            <person name="Wang C.C.C."/>
        </authorList>
    </citation>
    <scope>NUCLEOTIDE SEQUENCE [LARGE SCALE GENOMIC DNA]</scope>
    <source>
        <strain evidence="1 2">IMV 1140</strain>
    </source>
</reference>
<keyword evidence="2" id="KW-1185">Reference proteome</keyword>
<dbReference type="EMBL" id="JAOPJF010000045">
    <property type="protein sequence ID" value="KAK1142974.1"/>
    <property type="molecule type" value="Genomic_DNA"/>
</dbReference>